<keyword evidence="4" id="KW-1185">Reference proteome</keyword>
<dbReference type="RefSeq" id="WP_010794702.1">
    <property type="nucleotide sequence ID" value="NZ_CP069262.1"/>
</dbReference>
<dbReference type="Pfam" id="PF10982">
    <property type="entry name" value="DUF2789"/>
    <property type="match status" value="1"/>
</dbReference>
<organism evidence="2 3">
    <name type="scientific">Pseudomonas luteola</name>
    <dbReference type="NCBI Taxonomy" id="47886"/>
    <lineage>
        <taxon>Bacteria</taxon>
        <taxon>Pseudomonadati</taxon>
        <taxon>Pseudomonadota</taxon>
        <taxon>Gammaproteobacteria</taxon>
        <taxon>Pseudomonadales</taxon>
        <taxon>Pseudomonadaceae</taxon>
        <taxon>Pseudomonas</taxon>
    </lineage>
</organism>
<dbReference type="AlphaFoldDB" id="A0A2X2CKD4"/>
<dbReference type="InterPro" id="IPR021250">
    <property type="entry name" value="DUF2789"/>
</dbReference>
<dbReference type="Gene3D" id="1.10.10.1130">
    <property type="entry name" value="Uncharacterised protein PF10982, DUF2789"/>
    <property type="match status" value="1"/>
</dbReference>
<sequence length="84" mass="9439">MELPVKDLTTLFDQLGLDSDKASIDAFVAKHYPLPDDVKISEAPFWTPGQAAFLKEEIMNDAEWEPIVDELNVLLHENKPSQAT</sequence>
<dbReference type="Proteomes" id="UP000250443">
    <property type="component" value="Unassembled WGS sequence"/>
</dbReference>
<dbReference type="EMBL" id="JADMCD010000009">
    <property type="protein sequence ID" value="MBF8642376.1"/>
    <property type="molecule type" value="Genomic_DNA"/>
</dbReference>
<name>A0A2X2CKD4_PSELU</name>
<protein>
    <submittedName>
        <fullName evidence="1">DUF2789 domain-containing protein</fullName>
    </submittedName>
    <submittedName>
        <fullName evidence="2">Protein of uncharacterized function (DUF2789)</fullName>
    </submittedName>
</protein>
<reference evidence="2 3" key="1">
    <citation type="submission" date="2018-06" db="EMBL/GenBank/DDBJ databases">
        <authorList>
            <consortium name="Pathogen Informatics"/>
            <person name="Doyle S."/>
        </authorList>
    </citation>
    <scope>NUCLEOTIDE SEQUENCE [LARGE SCALE GENOMIC DNA]</scope>
    <source>
        <strain evidence="2 3">NCTC11842</strain>
    </source>
</reference>
<evidence type="ECO:0000313" key="2">
    <source>
        <dbReference type="EMBL" id="SPZ07764.1"/>
    </source>
</evidence>
<evidence type="ECO:0000313" key="1">
    <source>
        <dbReference type="EMBL" id="MBF8642376.1"/>
    </source>
</evidence>
<dbReference type="EMBL" id="UAUF01000012">
    <property type="protein sequence ID" value="SPZ07764.1"/>
    <property type="molecule type" value="Genomic_DNA"/>
</dbReference>
<reference evidence="1 4" key="2">
    <citation type="submission" date="2020-10" db="EMBL/GenBank/DDBJ databases">
        <title>Genome sequences of Pseudomonas isolates.</title>
        <authorList>
            <person name="Wessels L."/>
            <person name="Reich F."/>
            <person name="Hammerl J."/>
        </authorList>
    </citation>
    <scope>NUCLEOTIDE SEQUENCE [LARGE SCALE GENOMIC DNA]</scope>
    <source>
        <strain evidence="1 4">20-MO00624-0</strain>
    </source>
</reference>
<dbReference type="InterPro" id="IPR038086">
    <property type="entry name" value="DUF2789_sf"/>
</dbReference>
<accession>A0A2X2CKD4</accession>
<proteinExistence type="predicted"/>
<evidence type="ECO:0000313" key="3">
    <source>
        <dbReference type="Proteomes" id="UP000250443"/>
    </source>
</evidence>
<evidence type="ECO:0000313" key="4">
    <source>
        <dbReference type="Proteomes" id="UP000626180"/>
    </source>
</evidence>
<gene>
    <name evidence="1" type="ORF">IRZ65_16990</name>
    <name evidence="2" type="ORF">NCTC11842_02491</name>
</gene>
<dbReference type="Proteomes" id="UP000626180">
    <property type="component" value="Unassembled WGS sequence"/>
</dbReference>